<sequence length="161" mass="17881">MSSPTFQPASSSSADETKVRALYQQLLESWNERSAEAMAEPFAEDGITIGFDGTELIGRAELASHLQDIFTNYLTSPAPYVAKVRSVRFLSPEVAILRAVAGMMPPGESDLDPKLNTHHTIVAVKREGKWRIALYQNTPAQFHGRPELVQKLTEELRQLLS</sequence>
<evidence type="ECO:0000259" key="1">
    <source>
        <dbReference type="Pfam" id="PF14534"/>
    </source>
</evidence>
<comment type="caution">
    <text evidence="2">The sequence shown here is derived from an EMBL/GenBank/DDBJ whole genome shotgun (WGS) entry which is preliminary data.</text>
</comment>
<dbReference type="Proteomes" id="UP001057291">
    <property type="component" value="Unassembled WGS sequence"/>
</dbReference>
<name>A0AAV4LEL6_9BACL</name>
<evidence type="ECO:0000313" key="2">
    <source>
        <dbReference type="EMBL" id="GIM46208.1"/>
    </source>
</evidence>
<dbReference type="RefSeq" id="WP_282199338.1">
    <property type="nucleotide sequence ID" value="NZ_BOQE01000001.1"/>
</dbReference>
<dbReference type="InterPro" id="IPR027843">
    <property type="entry name" value="DUF4440"/>
</dbReference>
<gene>
    <name evidence="2" type="ORF">DNHGIG_17570</name>
</gene>
<dbReference type="NCBIfam" id="TIGR02246">
    <property type="entry name" value="SgcJ/EcaC family oxidoreductase"/>
    <property type="match status" value="1"/>
</dbReference>
<dbReference type="InterPro" id="IPR032710">
    <property type="entry name" value="NTF2-like_dom_sf"/>
</dbReference>
<dbReference type="InterPro" id="IPR011944">
    <property type="entry name" value="Steroid_delta5-4_isomerase"/>
</dbReference>
<evidence type="ECO:0000313" key="3">
    <source>
        <dbReference type="Proteomes" id="UP001057291"/>
    </source>
</evidence>
<accession>A0AAV4LEL6</accession>
<feature type="domain" description="DUF4440" evidence="1">
    <location>
        <begin position="19"/>
        <end position="132"/>
    </location>
</feature>
<protein>
    <recommendedName>
        <fullName evidence="1">DUF4440 domain-containing protein</fullName>
    </recommendedName>
</protein>
<reference evidence="2" key="1">
    <citation type="journal article" date="2023" name="Int. J. Syst. Evol. Microbiol.">
        <title>Collibacillus ludicampi gen. nov., sp. nov., a new soil bacterium of the family Alicyclobacillaceae.</title>
        <authorList>
            <person name="Jojima T."/>
            <person name="Ioku Y."/>
            <person name="Fukuta Y."/>
            <person name="Shirasaka N."/>
            <person name="Matsumura Y."/>
            <person name="Mori M."/>
        </authorList>
    </citation>
    <scope>NUCLEOTIDE SEQUENCE</scope>
    <source>
        <strain evidence="2">TP075</strain>
    </source>
</reference>
<dbReference type="Pfam" id="PF14534">
    <property type="entry name" value="DUF4440"/>
    <property type="match status" value="1"/>
</dbReference>
<dbReference type="SUPFAM" id="SSF54427">
    <property type="entry name" value="NTF2-like"/>
    <property type="match status" value="1"/>
</dbReference>
<dbReference type="Gene3D" id="3.10.450.50">
    <property type="match status" value="1"/>
</dbReference>
<dbReference type="EMBL" id="BOQE01000001">
    <property type="protein sequence ID" value="GIM46208.1"/>
    <property type="molecule type" value="Genomic_DNA"/>
</dbReference>
<organism evidence="2 3">
    <name type="scientific">Collibacillus ludicampi</name>
    <dbReference type="NCBI Taxonomy" id="2771369"/>
    <lineage>
        <taxon>Bacteria</taxon>
        <taxon>Bacillati</taxon>
        <taxon>Bacillota</taxon>
        <taxon>Bacilli</taxon>
        <taxon>Bacillales</taxon>
        <taxon>Alicyclobacillaceae</taxon>
        <taxon>Collibacillus</taxon>
    </lineage>
</organism>
<keyword evidence="3" id="KW-1185">Reference proteome</keyword>
<proteinExistence type="predicted"/>
<dbReference type="AlphaFoldDB" id="A0AAV4LEL6"/>